<proteinExistence type="inferred from homology"/>
<dbReference type="GO" id="GO:0030150">
    <property type="term" value="P:protein import into mitochondrial matrix"/>
    <property type="evidence" value="ECO:0007669"/>
    <property type="project" value="UniProtKB-UniRule"/>
</dbReference>
<dbReference type="EMBL" id="BTFZ01000002">
    <property type="protein sequence ID" value="GMM33858.1"/>
    <property type="molecule type" value="Genomic_DNA"/>
</dbReference>
<dbReference type="Gene3D" id="3.10.450.320">
    <property type="entry name" value="Mitochondrial import inner membrane translocase subunit Tim21"/>
    <property type="match status" value="1"/>
</dbReference>
<dbReference type="GeneID" id="90071837"/>
<evidence type="ECO:0000256" key="6">
    <source>
        <dbReference type="ARBA" id="ARBA00022989"/>
    </source>
</evidence>
<gene>
    <name evidence="10" type="ORF">DASC09_011830</name>
</gene>
<keyword evidence="9" id="KW-0653">Protein transport</keyword>
<dbReference type="Proteomes" id="UP001360560">
    <property type="component" value="Unassembled WGS sequence"/>
</dbReference>
<name>A0AAV5QG91_9ASCO</name>
<keyword evidence="9" id="KW-0999">Mitochondrion inner membrane</keyword>
<dbReference type="PANTHER" id="PTHR13032:SF6">
    <property type="entry name" value="MITOCHONDRIAL IMPORT INNER MEMBRANE TRANSLOCASE SUBUNIT TIM21"/>
    <property type="match status" value="1"/>
</dbReference>
<evidence type="ECO:0000256" key="4">
    <source>
        <dbReference type="ARBA" id="ARBA00022692"/>
    </source>
</evidence>
<evidence type="ECO:0000313" key="11">
    <source>
        <dbReference type="Proteomes" id="UP001360560"/>
    </source>
</evidence>
<keyword evidence="5" id="KW-0809">Transit peptide</keyword>
<dbReference type="RefSeq" id="XP_064850858.1">
    <property type="nucleotide sequence ID" value="XM_064994786.1"/>
</dbReference>
<keyword evidence="6 9" id="KW-1133">Transmembrane helix</keyword>
<dbReference type="Pfam" id="PF08294">
    <property type="entry name" value="TIM21"/>
    <property type="match status" value="1"/>
</dbReference>
<evidence type="ECO:0000256" key="1">
    <source>
        <dbReference type="ARBA" id="ARBA00004304"/>
    </source>
</evidence>
<comment type="caution">
    <text evidence="10">The sequence shown here is derived from an EMBL/GenBank/DDBJ whole genome shotgun (WGS) entry which is preliminary data.</text>
</comment>
<comment type="similarity">
    <text evidence="2 9">Belongs to the TIM21 family.</text>
</comment>
<keyword evidence="7 9" id="KW-0496">Mitochondrion</keyword>
<comment type="function">
    <text evidence="9">Essential component of the TIM23 complex, a complex that mediates the translocation of transit peptide-containing proteins across the mitochondrial inner membrane.</text>
</comment>
<evidence type="ECO:0000256" key="2">
    <source>
        <dbReference type="ARBA" id="ARBA00010867"/>
    </source>
</evidence>
<accession>A0AAV5QG91</accession>
<evidence type="ECO:0000256" key="7">
    <source>
        <dbReference type="ARBA" id="ARBA00023128"/>
    </source>
</evidence>
<keyword evidence="9" id="KW-0811">Translocation</keyword>
<comment type="subcellular location">
    <subcellularLocation>
        <location evidence="9">Mitochondrion inner membrane</location>
        <topology evidence="9">Single-pass membrane protein</topology>
    </subcellularLocation>
    <subcellularLocation>
        <location evidence="1">Mitochondrion membrane</location>
        <topology evidence="1">Single-pass membrane protein</topology>
    </subcellularLocation>
</comment>
<protein>
    <recommendedName>
        <fullName evidence="3 9">Mitochondrial import inner membrane translocase subunit Tim21</fullName>
    </recommendedName>
</protein>
<dbReference type="PANTHER" id="PTHR13032">
    <property type="entry name" value="MITOCHONDRIAL IMPORT INNER MEMBRANE TRANSLOCASE SUBUNIT TIM21"/>
    <property type="match status" value="1"/>
</dbReference>
<organism evidence="10 11">
    <name type="scientific">Saccharomycopsis crataegensis</name>
    <dbReference type="NCBI Taxonomy" id="43959"/>
    <lineage>
        <taxon>Eukaryota</taxon>
        <taxon>Fungi</taxon>
        <taxon>Dikarya</taxon>
        <taxon>Ascomycota</taxon>
        <taxon>Saccharomycotina</taxon>
        <taxon>Saccharomycetes</taxon>
        <taxon>Saccharomycopsidaceae</taxon>
        <taxon>Saccharomycopsis</taxon>
    </lineage>
</organism>
<comment type="subunit">
    <text evidence="9">Component of the TIM23 complex.</text>
</comment>
<reference evidence="10 11" key="1">
    <citation type="journal article" date="2023" name="Elife">
        <title>Identification of key yeast species and microbe-microbe interactions impacting larval growth of Drosophila in the wild.</title>
        <authorList>
            <person name="Mure A."/>
            <person name="Sugiura Y."/>
            <person name="Maeda R."/>
            <person name="Honda K."/>
            <person name="Sakurai N."/>
            <person name="Takahashi Y."/>
            <person name="Watada M."/>
            <person name="Katoh T."/>
            <person name="Gotoh A."/>
            <person name="Gotoh Y."/>
            <person name="Taniguchi I."/>
            <person name="Nakamura K."/>
            <person name="Hayashi T."/>
            <person name="Katayama T."/>
            <person name="Uemura T."/>
            <person name="Hattori Y."/>
        </authorList>
    </citation>
    <scope>NUCLEOTIDE SEQUENCE [LARGE SCALE GENOMIC DNA]</scope>
    <source>
        <strain evidence="10 11">SC-9</strain>
    </source>
</reference>
<evidence type="ECO:0000256" key="8">
    <source>
        <dbReference type="ARBA" id="ARBA00023136"/>
    </source>
</evidence>
<sequence length="236" mass="26423">MSVIARQGRILPLAYESATRTSILRHHYRNYATHKENPETDTKKKDTSTGPSFFTKLKSGSTFALSTLLVVGSLGLTGLGIYAIGAELFSSSGDTKLFNRSINLIQNNLHCQKLLQCAHGDETLSAHGEDYTLGNRNGWGNRNRQVNSTKTIEKNTGNEHYYMRYHVESSKKRGTVQMEAVKDANTKKTTIRSLMLIVDNERYYVVAPPMRRSILPMSRGRNGSGFLGMNWGTKKD</sequence>
<evidence type="ECO:0000256" key="9">
    <source>
        <dbReference type="RuleBase" id="RU367142"/>
    </source>
</evidence>
<keyword evidence="9" id="KW-0813">Transport</keyword>
<dbReference type="GO" id="GO:0005744">
    <property type="term" value="C:TIM23 mitochondrial import inner membrane translocase complex"/>
    <property type="evidence" value="ECO:0007669"/>
    <property type="project" value="UniProtKB-UniRule"/>
</dbReference>
<keyword evidence="4 9" id="KW-0812">Transmembrane</keyword>
<dbReference type="AlphaFoldDB" id="A0AAV5QG91"/>
<dbReference type="InterPro" id="IPR013261">
    <property type="entry name" value="Tim21"/>
</dbReference>
<feature type="transmembrane region" description="Helical" evidence="9">
    <location>
        <begin position="63"/>
        <end position="85"/>
    </location>
</feature>
<keyword evidence="8 9" id="KW-0472">Membrane</keyword>
<keyword evidence="11" id="KW-1185">Reference proteome</keyword>
<dbReference type="InterPro" id="IPR038552">
    <property type="entry name" value="Tim21_IMS_sf"/>
</dbReference>
<evidence type="ECO:0000313" key="10">
    <source>
        <dbReference type="EMBL" id="GMM33858.1"/>
    </source>
</evidence>
<evidence type="ECO:0000256" key="5">
    <source>
        <dbReference type="ARBA" id="ARBA00022946"/>
    </source>
</evidence>
<evidence type="ECO:0000256" key="3">
    <source>
        <dbReference type="ARBA" id="ARBA00020726"/>
    </source>
</evidence>